<feature type="transmembrane region" description="Helical" evidence="1">
    <location>
        <begin position="525"/>
        <end position="551"/>
    </location>
</feature>
<feature type="transmembrane region" description="Helical" evidence="1">
    <location>
        <begin position="955"/>
        <end position="974"/>
    </location>
</feature>
<evidence type="ECO:0000313" key="2">
    <source>
        <dbReference type="EMBL" id="MDO6963452.1"/>
    </source>
</evidence>
<dbReference type="PANTHER" id="PTHR32063:SF28">
    <property type="entry name" value="BLR2861 PROTEIN"/>
    <property type="match status" value="1"/>
</dbReference>
<keyword evidence="1" id="KW-0472">Membrane</keyword>
<dbReference type="Proteomes" id="UP001174932">
    <property type="component" value="Unassembled WGS sequence"/>
</dbReference>
<feature type="transmembrane region" description="Helical" evidence="1">
    <location>
        <begin position="390"/>
        <end position="414"/>
    </location>
</feature>
<feature type="transmembrane region" description="Helical" evidence="1">
    <location>
        <begin position="338"/>
        <end position="357"/>
    </location>
</feature>
<dbReference type="Pfam" id="PF00873">
    <property type="entry name" value="ACR_tran"/>
    <property type="match status" value="1"/>
</dbReference>
<dbReference type="Gene3D" id="3.30.70.1430">
    <property type="entry name" value="Multidrug efflux transporter AcrB pore domain"/>
    <property type="match status" value="2"/>
</dbReference>
<feature type="transmembrane region" description="Helical" evidence="1">
    <location>
        <begin position="21"/>
        <end position="41"/>
    </location>
</feature>
<evidence type="ECO:0000256" key="1">
    <source>
        <dbReference type="SAM" id="Phobius"/>
    </source>
</evidence>
<reference evidence="2" key="1">
    <citation type="journal article" date="2015" name="Int. J. Syst. Evol. Microbiol.">
        <title>Rhizobium alvei sp. nov., isolated from a freshwater river.</title>
        <authorList>
            <person name="Sheu S.Y."/>
            <person name="Huang H.W."/>
            <person name="Young C.C."/>
            <person name="Chen W.M."/>
        </authorList>
    </citation>
    <scope>NUCLEOTIDE SEQUENCE</scope>
    <source>
        <strain evidence="2">TNR-22</strain>
    </source>
</reference>
<dbReference type="PRINTS" id="PR00702">
    <property type="entry name" value="ACRIFLAVINRP"/>
</dbReference>
<keyword evidence="1" id="KW-1133">Transmembrane helix</keyword>
<dbReference type="SUPFAM" id="SSF82714">
    <property type="entry name" value="Multidrug efflux transporter AcrB TolC docking domain, DN and DC subdomains"/>
    <property type="match status" value="2"/>
</dbReference>
<gene>
    <name evidence="2" type="ORF">Q4481_05750</name>
</gene>
<dbReference type="InterPro" id="IPR001036">
    <property type="entry name" value="Acrflvin-R"/>
</dbReference>
<comment type="caution">
    <text evidence="2">The sequence shown here is derived from an EMBL/GenBank/DDBJ whole genome shotgun (WGS) entry which is preliminary data.</text>
</comment>
<feature type="transmembrane region" description="Helical" evidence="1">
    <location>
        <begin position="435"/>
        <end position="455"/>
    </location>
</feature>
<feature type="transmembrane region" description="Helical" evidence="1">
    <location>
        <begin position="467"/>
        <end position="490"/>
    </location>
</feature>
<dbReference type="InterPro" id="IPR027463">
    <property type="entry name" value="AcrB_DN_DC_subdom"/>
</dbReference>
<dbReference type="Gene3D" id="3.30.70.1440">
    <property type="entry name" value="Multidrug efflux transporter AcrB pore domain"/>
    <property type="match status" value="1"/>
</dbReference>
<proteinExistence type="predicted"/>
<dbReference type="Gene3D" id="3.30.70.1320">
    <property type="entry name" value="Multidrug efflux transporter AcrB pore domain like"/>
    <property type="match status" value="1"/>
</dbReference>
<accession>A0ABT8YID3</accession>
<feature type="transmembrane region" description="Helical" evidence="1">
    <location>
        <begin position="879"/>
        <end position="903"/>
    </location>
</feature>
<dbReference type="Gene3D" id="1.20.1640.10">
    <property type="entry name" value="Multidrug efflux transporter AcrB transmembrane domain"/>
    <property type="match status" value="2"/>
</dbReference>
<feature type="transmembrane region" description="Helical" evidence="1">
    <location>
        <begin position="364"/>
        <end position="384"/>
    </location>
</feature>
<protein>
    <submittedName>
        <fullName evidence="2">Efflux RND transporter permease subunit</fullName>
    </submittedName>
</protein>
<keyword evidence="1" id="KW-0812">Transmembrane</keyword>
<sequence>MSAVSQIGQAFSASLFVRRPILALVVNALIVVAGLAAWQGIEVRELPSVDQPVITVRTTLDGASPETIDREVTDVIEGAAARVTGLKSASSVSSFGNSRVTLEFSADTDLATAAADVRDAISRITNALPEGTDAPRIIKADADSQPVMRLAVTSETMKREDLTIFIEDRIEPRLASVTGVADVQYFGDREKTFRIDIDQAKLALRGMTVATLTSALSNAALDVPAGSIESAQTDIVVRATSDITTPEEFEAVIINGKVRLGDVADVSIGAENGTSTMRSNGAPGVGLGVLRQAQSNTLDISRGVHAVVAELQKSLPKGMAIRVTSDDATFIRGAIAEVINSLVLAVLIVVAVIFLFLRSLSATLIPAITMPVALIGTLAAIYLAGFSINILTLLAIVLATGMVVDDAIVVLENIMRRRAEGMGPRAAAVMGTSQVFFAVVATTITLAAVFVPLAFLPGQAGGLFREFGFTLAVAVMLSGVVALTLCPMLASRFIGKTELEGEHATGPLAAFGHAFAWFYRVTLRAVLAAPAVVIAVSVLLSAAALALFYSLPQELTPSEDRSMIMLRAQAPQGVSLQYTEDQMRRIEEKLEPLRQSGEIANIFSITGMGGANNSGFMVLTLAQWEGRVRGQVEIANDVRKALGSAPALQAFIMQPNSLGIRGGGGGLTFALTGADYDELYAEAGKLIDLMNQTGRFELVRLQADPTQAQISVNIDRAKAADIGVDINGLADALQAMLDGKSIGDVYVDGRSVSMTLMSSSNPINDPQDLENIFLKTEEGKFVPLSTVASLKERAIPPQLARENQTRSVEIQATPKADLGLGDAFALVSELASQQLSPDVGLMPLSEAATLNENSSGMAAVFGFALIIILLVLAAQFESFLSAIIIMLTVPLGLACAIFAMLLTGQSINIYSQIGLVMLVGIMAKNGILIVEFANQLRDEGQTVRKAIENACRIRLRPVMMTMIATILGGFPLVLGHGAGAEARIALGWVIVGGLGLATLVTLYITPVAYLLLAGLSKPHAHEAERLDRELRQAAE</sequence>
<reference evidence="2" key="2">
    <citation type="submission" date="2023-07" db="EMBL/GenBank/DDBJ databases">
        <authorList>
            <person name="Shen H."/>
        </authorList>
    </citation>
    <scope>NUCLEOTIDE SEQUENCE</scope>
    <source>
        <strain evidence="2">TNR-22</strain>
    </source>
</reference>
<dbReference type="PANTHER" id="PTHR32063">
    <property type="match status" value="1"/>
</dbReference>
<evidence type="ECO:0000313" key="3">
    <source>
        <dbReference type="Proteomes" id="UP001174932"/>
    </source>
</evidence>
<dbReference type="SUPFAM" id="SSF82866">
    <property type="entry name" value="Multidrug efflux transporter AcrB transmembrane domain"/>
    <property type="match status" value="2"/>
</dbReference>
<keyword evidence="3" id="KW-1185">Reference proteome</keyword>
<feature type="transmembrane region" description="Helical" evidence="1">
    <location>
        <begin position="854"/>
        <end position="872"/>
    </location>
</feature>
<dbReference type="EMBL" id="JAUOZU010000005">
    <property type="protein sequence ID" value="MDO6963452.1"/>
    <property type="molecule type" value="Genomic_DNA"/>
</dbReference>
<name>A0ABT8YID3_9HYPH</name>
<organism evidence="2 3">
    <name type="scientific">Rhizobium alvei</name>
    <dbReference type="NCBI Taxonomy" id="1132659"/>
    <lineage>
        <taxon>Bacteria</taxon>
        <taxon>Pseudomonadati</taxon>
        <taxon>Pseudomonadota</taxon>
        <taxon>Alphaproteobacteria</taxon>
        <taxon>Hyphomicrobiales</taxon>
        <taxon>Rhizobiaceae</taxon>
        <taxon>Rhizobium/Agrobacterium group</taxon>
        <taxon>Rhizobium</taxon>
    </lineage>
</organism>
<dbReference type="RefSeq" id="WP_304375359.1">
    <property type="nucleotide sequence ID" value="NZ_JAUOZU010000005.1"/>
</dbReference>
<feature type="transmembrane region" description="Helical" evidence="1">
    <location>
        <begin position="909"/>
        <end position="934"/>
    </location>
</feature>
<dbReference type="Gene3D" id="3.30.2090.10">
    <property type="entry name" value="Multidrug efflux transporter AcrB TolC docking domain, DN and DC subdomains"/>
    <property type="match status" value="2"/>
</dbReference>
<dbReference type="SUPFAM" id="SSF82693">
    <property type="entry name" value="Multidrug efflux transporter AcrB pore domain, PN1, PN2, PC1 and PC2 subdomains"/>
    <property type="match status" value="3"/>
</dbReference>
<feature type="transmembrane region" description="Helical" evidence="1">
    <location>
        <begin position="986"/>
        <end position="1012"/>
    </location>
</feature>